<dbReference type="AlphaFoldDB" id="Q72G44"/>
<dbReference type="HOGENOM" id="CLU_3373428_0_0_7"/>
<accession>Q72G44</accession>
<dbReference type="EMBL" id="AE017285">
    <property type="protein sequence ID" value="AAS94500.1"/>
    <property type="molecule type" value="Genomic_DNA"/>
</dbReference>
<sequence>MNGCCEVRGVAVAAHGACCSHVKRAYLKNRKKRS</sequence>
<keyword evidence="2" id="KW-1185">Reference proteome</keyword>
<proteinExistence type="predicted"/>
<dbReference type="Proteomes" id="UP000002194">
    <property type="component" value="Chromosome"/>
</dbReference>
<protein>
    <submittedName>
        <fullName evidence="1">Uncharacterized protein</fullName>
    </submittedName>
</protein>
<evidence type="ECO:0000313" key="2">
    <source>
        <dbReference type="Proteomes" id="UP000002194"/>
    </source>
</evidence>
<evidence type="ECO:0000313" key="1">
    <source>
        <dbReference type="EMBL" id="AAS94500.1"/>
    </source>
</evidence>
<dbReference type="EnsemblBacteria" id="AAS94500">
    <property type="protein sequence ID" value="AAS94500"/>
    <property type="gene ID" value="DVU_0016"/>
</dbReference>
<organism evidence="1 2">
    <name type="scientific">Nitratidesulfovibrio vulgaris (strain ATCC 29579 / DSM 644 / CCUG 34227 / NCIMB 8303 / VKM B-1760 / Hildenborough)</name>
    <name type="common">Desulfovibrio vulgaris</name>
    <dbReference type="NCBI Taxonomy" id="882"/>
    <lineage>
        <taxon>Bacteria</taxon>
        <taxon>Pseudomonadati</taxon>
        <taxon>Thermodesulfobacteriota</taxon>
        <taxon>Desulfovibrionia</taxon>
        <taxon>Desulfovibrionales</taxon>
        <taxon>Desulfovibrionaceae</taxon>
        <taxon>Nitratidesulfovibrio</taxon>
    </lineage>
</organism>
<dbReference type="PaxDb" id="882-DVU_0016"/>
<reference evidence="1 2" key="1">
    <citation type="journal article" date="2004" name="Nat. Biotechnol.">
        <title>The genome sequence of the anaerobic, sulfate-reducing bacterium Desulfovibrio vulgaris Hildenborough.</title>
        <authorList>
            <person name="Heidelberg J.F."/>
            <person name="Seshadri R."/>
            <person name="Haveman S.A."/>
            <person name="Hemme C.L."/>
            <person name="Paulsen I.T."/>
            <person name="Kolonay J.F."/>
            <person name="Eisen J.A."/>
            <person name="Ward N."/>
            <person name="Methe B."/>
            <person name="Brinkac L.M."/>
            <person name="Daugherty S.C."/>
            <person name="Deboy R.T."/>
            <person name="Dodson R.J."/>
            <person name="Durkin A.S."/>
            <person name="Madupu R."/>
            <person name="Nelson W.C."/>
            <person name="Sullivan S.A."/>
            <person name="Fouts D."/>
            <person name="Haft D.H."/>
            <person name="Selengut J."/>
            <person name="Peterson J.D."/>
            <person name="Davidsen T.M."/>
            <person name="Zafar N."/>
            <person name="Zhou L."/>
            <person name="Radune D."/>
            <person name="Dimitrov G."/>
            <person name="Hance M."/>
            <person name="Tran K."/>
            <person name="Khouri H."/>
            <person name="Gill J."/>
            <person name="Utterback T.R."/>
            <person name="Feldblyum T.V."/>
            <person name="Wall J.D."/>
            <person name="Voordouw G."/>
            <person name="Fraser C.M."/>
        </authorList>
    </citation>
    <scope>NUCLEOTIDE SEQUENCE [LARGE SCALE GENOMIC DNA]</scope>
    <source>
        <strain evidence="2">ATCC 29579 / DSM 644 / NCIMB 8303 / VKM B-1760 / Hildenborough</strain>
    </source>
</reference>
<dbReference type="KEGG" id="dvu:DVU_0016"/>
<gene>
    <name evidence="1" type="ordered locus">DVU_0016</name>
</gene>
<name>Q72G44_NITV2</name>